<keyword evidence="3" id="KW-0862">Zinc</keyword>
<dbReference type="GO" id="GO:0005737">
    <property type="term" value="C:cytoplasm"/>
    <property type="evidence" value="ECO:0007669"/>
    <property type="project" value="UniProtKB-ARBA"/>
</dbReference>
<dbReference type="SUPFAM" id="SSF101967">
    <property type="entry name" value="Adhesin YadA, collagen-binding domain"/>
    <property type="match status" value="1"/>
</dbReference>
<proteinExistence type="predicted"/>
<dbReference type="AlphaFoldDB" id="A0A3B1K260"/>
<evidence type="ECO:0000259" key="4">
    <source>
        <dbReference type="PROSITE" id="PS50188"/>
    </source>
</evidence>
<protein>
    <recommendedName>
        <fullName evidence="4">B30.2/SPRY domain-containing protein</fullName>
    </recommendedName>
</protein>
<sequence length="486" mass="55488">IKPFKINKYSLYGNKILMRGNETLMRGNETLMRGNETLMRGNETLMRGNETLMRGNETLMRGNETLMRGNETLMRGNETLMRGNETLMRGNETLMRGNELLILMRGNETLMRGNETLMRGNETLMRGNETLMRGNETLMRGNETLMRGNETLMRGNETLMRGNETLMRGNETLMRGNETLMQEYLKKRISDQEQANKIIAHIKQSRTLYDMCRIPLFCQIGAALLQQNADTIPKSLTEMYTNLLLIQTGITQQKYETSRERDSKKLLESNRAKILKLAKLPNILLNIPSYHNNHAFLLSVLLCTDTCDLTLDPNTAHTRLILSEGNSKVNCVKSLQSYPDHPERFSFLKQVLCKESLTGRCYWEAECSQWVNVVVTYKGIGRKGNGANCEFGRNKKSWILFCSSNGYTACHDDKETNIATKTSSSFNRVGVYLDFMAGTLSFYSIASDTHTFTHLHTFISTFTEPLYTGFMLYTDACVHIISSHRS</sequence>
<dbReference type="InterPro" id="IPR013320">
    <property type="entry name" value="ConA-like_dom_sf"/>
</dbReference>
<evidence type="ECO:0000256" key="2">
    <source>
        <dbReference type="ARBA" id="ARBA00022771"/>
    </source>
</evidence>
<reference evidence="5" key="4">
    <citation type="submission" date="2025-09" db="UniProtKB">
        <authorList>
            <consortium name="Ensembl"/>
        </authorList>
    </citation>
    <scope>IDENTIFICATION</scope>
</reference>
<dbReference type="SMART" id="SM00589">
    <property type="entry name" value="PRY"/>
    <property type="match status" value="1"/>
</dbReference>
<dbReference type="PROSITE" id="PS50188">
    <property type="entry name" value="B302_SPRY"/>
    <property type="match status" value="1"/>
</dbReference>
<dbReference type="CDD" id="cd16040">
    <property type="entry name" value="SPRY_PRY_SNTX"/>
    <property type="match status" value="1"/>
</dbReference>
<dbReference type="PRINTS" id="PR01407">
    <property type="entry name" value="BUTYPHLNCDUF"/>
</dbReference>
<dbReference type="Pfam" id="PF00622">
    <property type="entry name" value="SPRY"/>
    <property type="match status" value="1"/>
</dbReference>
<dbReference type="Pfam" id="PF13765">
    <property type="entry name" value="PRY"/>
    <property type="match status" value="1"/>
</dbReference>
<evidence type="ECO:0000256" key="3">
    <source>
        <dbReference type="ARBA" id="ARBA00022833"/>
    </source>
</evidence>
<dbReference type="InterPro" id="IPR003877">
    <property type="entry name" value="SPRY_dom"/>
</dbReference>
<dbReference type="Bgee" id="ENSAMXG00000042985">
    <property type="expression patterns" value="Expressed in heart and 4 other cell types or tissues"/>
</dbReference>
<dbReference type="GO" id="GO:0008270">
    <property type="term" value="F:zinc ion binding"/>
    <property type="evidence" value="ECO:0007669"/>
    <property type="project" value="UniProtKB-KW"/>
</dbReference>
<dbReference type="InterPro" id="IPR051051">
    <property type="entry name" value="E3_ubiq-ligase_TRIM/RNF"/>
</dbReference>
<dbReference type="PANTHER" id="PTHR25465:SF5">
    <property type="entry name" value="E3 UBIQUITIN_ISG15 LIGASE TRIM25-RELATED"/>
    <property type="match status" value="1"/>
</dbReference>
<dbReference type="InterPro" id="IPR043136">
    <property type="entry name" value="B30.2/SPRY_sf"/>
</dbReference>
<dbReference type="InterPro" id="IPR001870">
    <property type="entry name" value="B30.2/SPRY"/>
</dbReference>
<dbReference type="Proteomes" id="UP000018467">
    <property type="component" value="Unassembled WGS sequence"/>
</dbReference>
<dbReference type="InParanoid" id="A0A3B1K260"/>
<accession>A0A3B1K260</accession>
<dbReference type="GeneTree" id="ENSGT00940000154395"/>
<feature type="domain" description="B30.2/SPRY" evidence="4">
    <location>
        <begin position="289"/>
        <end position="486"/>
    </location>
</feature>
<evidence type="ECO:0000313" key="6">
    <source>
        <dbReference type="Proteomes" id="UP000018467"/>
    </source>
</evidence>
<dbReference type="InterPro" id="IPR006574">
    <property type="entry name" value="PRY"/>
</dbReference>
<keyword evidence="2" id="KW-0863">Zinc-finger</keyword>
<dbReference type="PANTHER" id="PTHR25465">
    <property type="entry name" value="B-BOX DOMAIN CONTAINING"/>
    <property type="match status" value="1"/>
</dbReference>
<keyword evidence="6" id="KW-1185">Reference proteome</keyword>
<dbReference type="InterPro" id="IPR003879">
    <property type="entry name" value="Butyrophylin_SPRY"/>
</dbReference>
<reference evidence="6" key="1">
    <citation type="submission" date="2013-03" db="EMBL/GenBank/DDBJ databases">
        <authorList>
            <person name="Jeffery W."/>
            <person name="Warren W."/>
            <person name="Wilson R.K."/>
        </authorList>
    </citation>
    <scope>NUCLEOTIDE SEQUENCE</scope>
    <source>
        <strain evidence="6">female</strain>
    </source>
</reference>
<dbReference type="SMART" id="SM00449">
    <property type="entry name" value="SPRY"/>
    <property type="match status" value="1"/>
</dbReference>
<dbReference type="SUPFAM" id="SSF49899">
    <property type="entry name" value="Concanavalin A-like lectins/glucanases"/>
    <property type="match status" value="1"/>
</dbReference>
<evidence type="ECO:0000313" key="5">
    <source>
        <dbReference type="Ensembl" id="ENSAMXP00000048752.1"/>
    </source>
</evidence>
<reference evidence="5" key="3">
    <citation type="submission" date="2025-08" db="UniProtKB">
        <authorList>
            <consortium name="Ensembl"/>
        </authorList>
    </citation>
    <scope>IDENTIFICATION</scope>
</reference>
<keyword evidence="1" id="KW-0479">Metal-binding</keyword>
<reference evidence="6" key="2">
    <citation type="journal article" date="2014" name="Nat. Commun.">
        <title>The cavefish genome reveals candidate genes for eye loss.</title>
        <authorList>
            <person name="McGaugh S.E."/>
            <person name="Gross J.B."/>
            <person name="Aken B."/>
            <person name="Blin M."/>
            <person name="Borowsky R."/>
            <person name="Chalopin D."/>
            <person name="Hinaux H."/>
            <person name="Jeffery W.R."/>
            <person name="Keene A."/>
            <person name="Ma L."/>
            <person name="Minx P."/>
            <person name="Murphy D."/>
            <person name="O'Quin K.E."/>
            <person name="Retaux S."/>
            <person name="Rohner N."/>
            <person name="Searle S.M."/>
            <person name="Stahl B.A."/>
            <person name="Tabin C."/>
            <person name="Volff J.N."/>
            <person name="Yoshizawa M."/>
            <person name="Warren W.C."/>
        </authorList>
    </citation>
    <scope>NUCLEOTIDE SEQUENCE [LARGE SCALE GENOMIC DNA]</scope>
    <source>
        <strain evidence="6">female</strain>
    </source>
</reference>
<dbReference type="InterPro" id="IPR011049">
    <property type="entry name" value="Serralysin-like_metalloprot_C"/>
</dbReference>
<evidence type="ECO:0000256" key="1">
    <source>
        <dbReference type="ARBA" id="ARBA00022723"/>
    </source>
</evidence>
<dbReference type="Gene3D" id="2.60.120.920">
    <property type="match status" value="1"/>
</dbReference>
<name>A0A3B1K260_ASTMX</name>
<organism evidence="5 6">
    <name type="scientific">Astyanax mexicanus</name>
    <name type="common">Blind cave fish</name>
    <name type="synonym">Astyanax fasciatus mexicanus</name>
    <dbReference type="NCBI Taxonomy" id="7994"/>
    <lineage>
        <taxon>Eukaryota</taxon>
        <taxon>Metazoa</taxon>
        <taxon>Chordata</taxon>
        <taxon>Craniata</taxon>
        <taxon>Vertebrata</taxon>
        <taxon>Euteleostomi</taxon>
        <taxon>Actinopterygii</taxon>
        <taxon>Neopterygii</taxon>
        <taxon>Teleostei</taxon>
        <taxon>Ostariophysi</taxon>
        <taxon>Characiformes</taxon>
        <taxon>Characoidei</taxon>
        <taxon>Acestrorhamphidae</taxon>
        <taxon>Acestrorhamphinae</taxon>
        <taxon>Astyanax</taxon>
    </lineage>
</organism>
<dbReference type="STRING" id="7994.ENSAMXP00000048752"/>
<dbReference type="Ensembl" id="ENSAMXT00000046451.1">
    <property type="protein sequence ID" value="ENSAMXP00000048752.1"/>
    <property type="gene ID" value="ENSAMXG00000042985.1"/>
</dbReference>